<protein>
    <submittedName>
        <fullName evidence="2">Uncharacterized protein</fullName>
    </submittedName>
</protein>
<gene>
    <name evidence="2" type="ORF">RRG08_056868</name>
</gene>
<name>A0AAE1DEC0_9GAST</name>
<dbReference type="EMBL" id="JAWDGP010004194">
    <property type="protein sequence ID" value="KAK3766785.1"/>
    <property type="molecule type" value="Genomic_DNA"/>
</dbReference>
<dbReference type="Proteomes" id="UP001283361">
    <property type="component" value="Unassembled WGS sequence"/>
</dbReference>
<comment type="caution">
    <text evidence="2">The sequence shown here is derived from an EMBL/GenBank/DDBJ whole genome shotgun (WGS) entry which is preliminary data.</text>
</comment>
<keyword evidence="3" id="KW-1185">Reference proteome</keyword>
<organism evidence="2 3">
    <name type="scientific">Elysia crispata</name>
    <name type="common">lettuce slug</name>
    <dbReference type="NCBI Taxonomy" id="231223"/>
    <lineage>
        <taxon>Eukaryota</taxon>
        <taxon>Metazoa</taxon>
        <taxon>Spiralia</taxon>
        <taxon>Lophotrochozoa</taxon>
        <taxon>Mollusca</taxon>
        <taxon>Gastropoda</taxon>
        <taxon>Heterobranchia</taxon>
        <taxon>Euthyneura</taxon>
        <taxon>Panpulmonata</taxon>
        <taxon>Sacoglossa</taxon>
        <taxon>Placobranchoidea</taxon>
        <taxon>Plakobranchidae</taxon>
        <taxon>Elysia</taxon>
    </lineage>
</organism>
<dbReference type="AlphaFoldDB" id="A0AAE1DEC0"/>
<accession>A0AAE1DEC0</accession>
<feature type="chain" id="PRO_5042149661" evidence="1">
    <location>
        <begin position="23"/>
        <end position="155"/>
    </location>
</feature>
<evidence type="ECO:0000313" key="3">
    <source>
        <dbReference type="Proteomes" id="UP001283361"/>
    </source>
</evidence>
<evidence type="ECO:0000313" key="2">
    <source>
        <dbReference type="EMBL" id="KAK3766785.1"/>
    </source>
</evidence>
<evidence type="ECO:0000256" key="1">
    <source>
        <dbReference type="SAM" id="SignalP"/>
    </source>
</evidence>
<proteinExistence type="predicted"/>
<reference evidence="2" key="1">
    <citation type="journal article" date="2023" name="G3 (Bethesda)">
        <title>A reference genome for the long-term kleptoplast-retaining sea slug Elysia crispata morphotype clarki.</title>
        <authorList>
            <person name="Eastman K.E."/>
            <person name="Pendleton A.L."/>
            <person name="Shaikh M.A."/>
            <person name="Suttiyut T."/>
            <person name="Ogas R."/>
            <person name="Tomko P."/>
            <person name="Gavelis G."/>
            <person name="Widhalm J.R."/>
            <person name="Wisecaver J.H."/>
        </authorList>
    </citation>
    <scope>NUCLEOTIDE SEQUENCE</scope>
    <source>
        <strain evidence="2">ECLA1</strain>
    </source>
</reference>
<sequence length="155" mass="17046">MLVVTILILFIVSVQRPHTSRSRIIASDSPPWALPQLIAGISYLCGNFEHPSPKCSNRSHRHDLRLWLPFVLSIGMSETSSLTTSLATVIGIGAIFHDHTNHQQLLASTGSLVYLCVCSAGLGLIGSWEAQHAVLRPSLTLRESCWLHRGVVPFR</sequence>
<keyword evidence="1" id="KW-0732">Signal</keyword>
<feature type="signal peptide" evidence="1">
    <location>
        <begin position="1"/>
        <end position="22"/>
    </location>
</feature>